<dbReference type="SUPFAM" id="SSF109854">
    <property type="entry name" value="DinB/YfiT-like putative metalloenzymes"/>
    <property type="match status" value="1"/>
</dbReference>
<feature type="region of interest" description="Disordered" evidence="1">
    <location>
        <begin position="1"/>
        <end position="24"/>
    </location>
</feature>
<dbReference type="InterPro" id="IPR036527">
    <property type="entry name" value="SCP2_sterol-bd_dom_sf"/>
</dbReference>
<dbReference type="EMBL" id="CP041692">
    <property type="protein sequence ID" value="QDP97539.1"/>
    <property type="molecule type" value="Genomic_DNA"/>
</dbReference>
<dbReference type="GO" id="GO:0046872">
    <property type="term" value="F:metal ion binding"/>
    <property type="evidence" value="ECO:0007669"/>
    <property type="project" value="InterPro"/>
</dbReference>
<dbReference type="Pfam" id="PF11716">
    <property type="entry name" value="MDMPI_N"/>
    <property type="match status" value="1"/>
</dbReference>
<sequence>MSERPTPDQPAPRHAAEAADDAVGGETDVRSLLAGAHRRLLGDTIAVSDPDWKAPSKLPGWSRAQVATHIARHADAIYRLADWALTGVEQEMYPNNRDAEIDAGADRTGLEIQTDLDTSAGRLEEQLEKLAEADAWDRTVRFRDGSTAAATLLPNGRLCEVLVHHLDLDLGVGVADLDQAAAEAALAWAAFRQSHRPGYPSLKLITDSGAVITIGDVDHDPLAVRGPANLLLGWLTQRSGTDGLTGAVDDLPSFG</sequence>
<name>A0A516Q279_9ACTN</name>
<dbReference type="SUPFAM" id="SSF55718">
    <property type="entry name" value="SCP-like"/>
    <property type="match status" value="1"/>
</dbReference>
<dbReference type="KEGG" id="mik:FOE78_17925"/>
<dbReference type="InterPro" id="IPR024344">
    <property type="entry name" value="MDMPI_metal-binding"/>
</dbReference>
<evidence type="ECO:0000259" key="2">
    <source>
        <dbReference type="Pfam" id="PF11716"/>
    </source>
</evidence>
<evidence type="ECO:0000313" key="4">
    <source>
        <dbReference type="Proteomes" id="UP000319263"/>
    </source>
</evidence>
<dbReference type="Gene3D" id="1.20.120.450">
    <property type="entry name" value="dinb family like domain"/>
    <property type="match status" value="1"/>
</dbReference>
<accession>A0A516Q279</accession>
<dbReference type="Proteomes" id="UP000319263">
    <property type="component" value="Chromosome"/>
</dbReference>
<evidence type="ECO:0000256" key="1">
    <source>
        <dbReference type="SAM" id="MobiDB-lite"/>
    </source>
</evidence>
<dbReference type="RefSeq" id="WP_143987497.1">
    <property type="nucleotide sequence ID" value="NZ_CP041692.1"/>
</dbReference>
<keyword evidence="3" id="KW-0670">Pyruvate</keyword>
<evidence type="ECO:0000313" key="3">
    <source>
        <dbReference type="EMBL" id="QDP97539.1"/>
    </source>
</evidence>
<dbReference type="OrthoDB" id="5118203at2"/>
<feature type="domain" description="Mycothiol-dependent maleylpyruvate isomerase metal-binding" evidence="2">
    <location>
        <begin position="35"/>
        <end position="168"/>
    </location>
</feature>
<organism evidence="3 4">
    <name type="scientific">Microlunatus elymi</name>
    <dbReference type="NCBI Taxonomy" id="2596828"/>
    <lineage>
        <taxon>Bacteria</taxon>
        <taxon>Bacillati</taxon>
        <taxon>Actinomycetota</taxon>
        <taxon>Actinomycetes</taxon>
        <taxon>Propionibacteriales</taxon>
        <taxon>Propionibacteriaceae</taxon>
        <taxon>Microlunatus</taxon>
    </lineage>
</organism>
<dbReference type="GO" id="GO:0016853">
    <property type="term" value="F:isomerase activity"/>
    <property type="evidence" value="ECO:0007669"/>
    <property type="project" value="UniProtKB-KW"/>
</dbReference>
<keyword evidence="3" id="KW-0413">Isomerase</keyword>
<dbReference type="AlphaFoldDB" id="A0A516Q279"/>
<proteinExistence type="predicted"/>
<reference evidence="3 4" key="1">
    <citation type="submission" date="2019-07" db="EMBL/GenBank/DDBJ databases">
        <title>Microlunatus dokdonensis sp. nov. isolated from the rhizospheric soil of the wild plant Elymus tsukushiensis.</title>
        <authorList>
            <person name="Ghim S.-Y."/>
            <person name="Hwang Y.-J."/>
            <person name="Son J.-S."/>
            <person name="Shin J.-H."/>
        </authorList>
    </citation>
    <scope>NUCLEOTIDE SEQUENCE [LARGE SCALE GENOMIC DNA]</scope>
    <source>
        <strain evidence="3 4">KUDC0627</strain>
    </source>
</reference>
<dbReference type="NCBIfam" id="TIGR03083">
    <property type="entry name" value="maleylpyruvate isomerase family mycothiol-dependent enzyme"/>
    <property type="match status" value="1"/>
</dbReference>
<dbReference type="InterPro" id="IPR034660">
    <property type="entry name" value="DinB/YfiT-like"/>
</dbReference>
<keyword evidence="4" id="KW-1185">Reference proteome</keyword>
<dbReference type="InterPro" id="IPR017517">
    <property type="entry name" value="Maleyloyr_isom"/>
</dbReference>
<gene>
    <name evidence="3" type="ORF">FOE78_17925</name>
</gene>
<protein>
    <submittedName>
        <fullName evidence="3">Maleylpyruvate isomerase family mycothiol-dependent enzyme</fullName>
    </submittedName>
</protein>